<dbReference type="OrthoDB" id="10027601at2759"/>
<dbReference type="EMBL" id="CAJNRG010004209">
    <property type="protein sequence ID" value="CAF2064183.1"/>
    <property type="molecule type" value="Genomic_DNA"/>
</dbReference>
<dbReference type="Proteomes" id="UP000663855">
    <property type="component" value="Unassembled WGS sequence"/>
</dbReference>
<reference evidence="3" key="1">
    <citation type="submission" date="2021-02" db="EMBL/GenBank/DDBJ databases">
        <authorList>
            <person name="Nowell W R."/>
        </authorList>
    </citation>
    <scope>NUCLEOTIDE SEQUENCE</scope>
</reference>
<evidence type="ECO:0000313" key="7">
    <source>
        <dbReference type="EMBL" id="CAF3809734.1"/>
    </source>
</evidence>
<protein>
    <submittedName>
        <fullName evidence="3">Uncharacterized protein</fullName>
    </submittedName>
</protein>
<keyword evidence="1" id="KW-0812">Transmembrane</keyword>
<dbReference type="AlphaFoldDB" id="A0A815SQU1"/>
<name>A0A815SQU1_9BILA</name>
<evidence type="ECO:0000313" key="8">
    <source>
        <dbReference type="Proteomes" id="UP000663834"/>
    </source>
</evidence>
<dbReference type="Proteomes" id="UP000663866">
    <property type="component" value="Unassembled WGS sequence"/>
</dbReference>
<dbReference type="EMBL" id="CAJNRF010013410">
    <property type="protein sequence ID" value="CAF2148273.1"/>
    <property type="molecule type" value="Genomic_DNA"/>
</dbReference>
<comment type="caution">
    <text evidence="3">The sequence shown here is derived from an EMBL/GenBank/DDBJ whole genome shotgun (WGS) entry which is preliminary data.</text>
</comment>
<evidence type="ECO:0000313" key="5">
    <source>
        <dbReference type="EMBL" id="CAF2148273.1"/>
    </source>
</evidence>
<keyword evidence="1" id="KW-0472">Membrane</keyword>
<dbReference type="Proteomes" id="UP000663842">
    <property type="component" value="Unassembled WGS sequence"/>
</dbReference>
<feature type="transmembrane region" description="Helical" evidence="1">
    <location>
        <begin position="33"/>
        <end position="55"/>
    </location>
</feature>
<accession>A0A815SQU1</accession>
<organism evidence="3 8">
    <name type="scientific">Rotaria magnacalcarata</name>
    <dbReference type="NCBI Taxonomy" id="392030"/>
    <lineage>
        <taxon>Eukaryota</taxon>
        <taxon>Metazoa</taxon>
        <taxon>Spiralia</taxon>
        <taxon>Gnathifera</taxon>
        <taxon>Rotifera</taxon>
        <taxon>Eurotatoria</taxon>
        <taxon>Bdelloidea</taxon>
        <taxon>Philodinida</taxon>
        <taxon>Philodinidae</taxon>
        <taxon>Rotaria</taxon>
    </lineage>
</organism>
<evidence type="ECO:0000313" key="6">
    <source>
        <dbReference type="EMBL" id="CAF3796330.1"/>
    </source>
</evidence>
<dbReference type="EMBL" id="CAJOBG010000402">
    <property type="protein sequence ID" value="CAF3809734.1"/>
    <property type="molecule type" value="Genomic_DNA"/>
</dbReference>
<proteinExistence type="predicted"/>
<evidence type="ECO:0000313" key="4">
    <source>
        <dbReference type="EMBL" id="CAF2064183.1"/>
    </source>
</evidence>
<dbReference type="Proteomes" id="UP000663834">
    <property type="component" value="Unassembled WGS sequence"/>
</dbReference>
<evidence type="ECO:0000313" key="9">
    <source>
        <dbReference type="Proteomes" id="UP000663866"/>
    </source>
</evidence>
<evidence type="ECO:0000313" key="3">
    <source>
        <dbReference type="EMBL" id="CAF1496786.1"/>
    </source>
</evidence>
<dbReference type="EMBL" id="CAJNOW010006779">
    <property type="protein sequence ID" value="CAF1496786.1"/>
    <property type="molecule type" value="Genomic_DNA"/>
</dbReference>
<evidence type="ECO:0000313" key="2">
    <source>
        <dbReference type="EMBL" id="CAF1135310.1"/>
    </source>
</evidence>
<gene>
    <name evidence="2" type="ORF">CJN711_LOCUS8774</name>
    <name evidence="3" type="ORF">KQP761_LOCUS14402</name>
    <name evidence="7" type="ORF">OVN521_LOCUS4374</name>
    <name evidence="6" type="ORF">UXM345_LOCUS4540</name>
    <name evidence="5" type="ORF">WKI299_LOCUS29748</name>
    <name evidence="4" type="ORF">XDN619_LOCUS11162</name>
</gene>
<keyword evidence="1" id="KW-1133">Transmembrane helix</keyword>
<dbReference type="Proteomes" id="UP000663856">
    <property type="component" value="Unassembled WGS sequence"/>
</dbReference>
<sequence length="108" mass="12846">MTRNSYHLEHSIHSDESDNQSISTWYHRNWLRLLFVTILAVLTTGTTTFLFIVLYKDALKEKALTEKKKSWTRKWNKIEPFVKHFPLGFMLGFIRNLIVLAIERHVDV</sequence>
<dbReference type="EMBL" id="CAJOBF010000313">
    <property type="protein sequence ID" value="CAF3796330.1"/>
    <property type="molecule type" value="Genomic_DNA"/>
</dbReference>
<dbReference type="Proteomes" id="UP000663887">
    <property type="component" value="Unassembled WGS sequence"/>
</dbReference>
<dbReference type="EMBL" id="CAJNOV010003231">
    <property type="protein sequence ID" value="CAF1135310.1"/>
    <property type="molecule type" value="Genomic_DNA"/>
</dbReference>
<evidence type="ECO:0000256" key="1">
    <source>
        <dbReference type="SAM" id="Phobius"/>
    </source>
</evidence>
<keyword evidence="9" id="KW-1185">Reference proteome</keyword>